<dbReference type="EMBL" id="JASAOG010000449">
    <property type="protein sequence ID" value="KAK0039422.1"/>
    <property type="molecule type" value="Genomic_DNA"/>
</dbReference>
<organism evidence="1 2">
    <name type="scientific">Biomphalaria pfeifferi</name>
    <name type="common">Bloodfluke planorb</name>
    <name type="synonym">Freshwater snail</name>
    <dbReference type="NCBI Taxonomy" id="112525"/>
    <lineage>
        <taxon>Eukaryota</taxon>
        <taxon>Metazoa</taxon>
        <taxon>Spiralia</taxon>
        <taxon>Lophotrochozoa</taxon>
        <taxon>Mollusca</taxon>
        <taxon>Gastropoda</taxon>
        <taxon>Heterobranchia</taxon>
        <taxon>Euthyneura</taxon>
        <taxon>Panpulmonata</taxon>
        <taxon>Hygrophila</taxon>
        <taxon>Lymnaeoidea</taxon>
        <taxon>Planorbidae</taxon>
        <taxon>Biomphalaria</taxon>
    </lineage>
</organism>
<comment type="caution">
    <text evidence="1">The sequence shown here is derived from an EMBL/GenBank/DDBJ whole genome shotgun (WGS) entry which is preliminary data.</text>
</comment>
<dbReference type="AlphaFoldDB" id="A0AAD8ET61"/>
<accession>A0AAD8ET61</accession>
<gene>
    <name evidence="1" type="ORF">Bpfe_031175</name>
</gene>
<reference evidence="1" key="2">
    <citation type="submission" date="2023-04" db="EMBL/GenBank/DDBJ databases">
        <authorList>
            <person name="Bu L."/>
            <person name="Lu L."/>
            <person name="Laidemitt M.R."/>
            <person name="Zhang S.M."/>
            <person name="Mutuku M."/>
            <person name="Mkoji G."/>
            <person name="Steinauer M."/>
            <person name="Loker E.S."/>
        </authorList>
    </citation>
    <scope>NUCLEOTIDE SEQUENCE</scope>
    <source>
        <strain evidence="1">KasaAsao</strain>
        <tissue evidence="1">Whole Snail</tissue>
    </source>
</reference>
<keyword evidence="2" id="KW-1185">Reference proteome</keyword>
<evidence type="ECO:0000313" key="1">
    <source>
        <dbReference type="EMBL" id="KAK0039422.1"/>
    </source>
</evidence>
<reference evidence="1" key="1">
    <citation type="journal article" date="2023" name="PLoS Negl. Trop. Dis.">
        <title>A genome sequence for Biomphalaria pfeifferi, the major vector snail for the human-infecting parasite Schistosoma mansoni.</title>
        <authorList>
            <person name="Bu L."/>
            <person name="Lu L."/>
            <person name="Laidemitt M.R."/>
            <person name="Zhang S.M."/>
            <person name="Mutuku M."/>
            <person name="Mkoji G."/>
            <person name="Steinauer M."/>
            <person name="Loker E.S."/>
        </authorList>
    </citation>
    <scope>NUCLEOTIDE SEQUENCE</scope>
    <source>
        <strain evidence="1">KasaAsao</strain>
    </source>
</reference>
<sequence>MCASVSKAQQADVMISLNEQFFDTLLDALFKAGEPKFPLAVVKEEEKRRKGEGEKVFAKVSFKEENKIQNPKSKIQNYCDESIKLQREIDGVRTAVRFRDGQIYAPIAFRGNYNPPLIGCIEFSGWAESLITLEFDNERQSLVGRAKVTNVQLSGTGGIGNSLVTKLVQNSIDKKINPLQILQMDKVSFAVPVQNAAALKMKAVGMRHEITNGALNVFISYQFQ</sequence>
<protein>
    <submittedName>
        <fullName evidence="1">Uncharacterized protein</fullName>
    </submittedName>
</protein>
<dbReference type="Proteomes" id="UP001233172">
    <property type="component" value="Unassembled WGS sequence"/>
</dbReference>
<evidence type="ECO:0000313" key="2">
    <source>
        <dbReference type="Proteomes" id="UP001233172"/>
    </source>
</evidence>
<proteinExistence type="predicted"/>
<name>A0AAD8ET61_BIOPF</name>